<proteinExistence type="predicted"/>
<keyword evidence="4 8" id="KW-0762">Sugar transport</keyword>
<evidence type="ECO:0000313" key="12">
    <source>
        <dbReference type="Proteomes" id="UP000030008"/>
    </source>
</evidence>
<dbReference type="GO" id="GO:1902815">
    <property type="term" value="P:N,N'-diacetylchitobiose import"/>
    <property type="evidence" value="ECO:0007669"/>
    <property type="project" value="TreeGrafter"/>
</dbReference>
<dbReference type="InterPro" id="IPR004796">
    <property type="entry name" value="PTS_IIC_cello"/>
</dbReference>
<evidence type="ECO:0000256" key="9">
    <source>
        <dbReference type="SAM" id="Phobius"/>
    </source>
</evidence>
<dbReference type="PIRSF" id="PIRSF006351">
    <property type="entry name" value="PTS_EIIC-Cellobiose"/>
    <property type="match status" value="1"/>
</dbReference>
<protein>
    <recommendedName>
        <fullName evidence="8">Permease IIC component</fullName>
    </recommendedName>
</protein>
<feature type="transmembrane region" description="Helical" evidence="9">
    <location>
        <begin position="93"/>
        <end position="111"/>
    </location>
</feature>
<evidence type="ECO:0000256" key="3">
    <source>
        <dbReference type="ARBA" id="ARBA00022475"/>
    </source>
</evidence>
<keyword evidence="5 9" id="KW-0812">Transmembrane</keyword>
<keyword evidence="2 8" id="KW-0813">Transport</keyword>
<name>A0A099I2F5_CLOIN</name>
<comment type="subcellular location">
    <subcellularLocation>
        <location evidence="1">Cell membrane</location>
        <topology evidence="1">Multi-pass membrane protein</topology>
    </subcellularLocation>
</comment>
<accession>A0A099I2F5</accession>
<dbReference type="PROSITE" id="PS51105">
    <property type="entry name" value="PTS_EIIC_TYPE_3"/>
    <property type="match status" value="1"/>
</dbReference>
<feature type="domain" description="PTS EIIC type-3" evidence="10">
    <location>
        <begin position="7"/>
        <end position="389"/>
    </location>
</feature>
<keyword evidence="7 8" id="KW-0472">Membrane</keyword>
<sequence length="409" mass="45315">MSKYSYFNEKAVPAIQKVASNSYVVGVQKAVLKVVPMILVSSIITLYNIVKTYVPALPALDPISNYSFGLIGIMTAFLIPYYLLEEKHDSRKIVGGMTGLAVFMLAMNPKILEEGNLYNFSNFGAAGMFVAIICGLFIVMIFRLSNRLNLASEDSPLPDFCKEWFNSIIPIFVILLISTIAVYNFEFDLFNFIVLLCNPILGIVDTYWGGLLIVCLQTVVYTFGISCWVFNGAIWPITTAALAANAAAFAAGTSLPYVYSYGFDYAYIIFGGMGVTLPLAVYFLRSKSKRLKLLGKVYIGPTLLNINEPIMYGNVVWNPILMIPSWLCTIANYSIAYLLVRIGLIMPPISSFGLWFLPYPLPSLLIGGISAAIVCCLLIALDFVIWRPFFKAYERNILKEEEEAAAAQA</sequence>
<dbReference type="InterPro" id="IPR003352">
    <property type="entry name" value="PTS_EIIC"/>
</dbReference>
<dbReference type="InterPro" id="IPR004501">
    <property type="entry name" value="PTS_EIIC_3"/>
</dbReference>
<feature type="transmembrane region" description="Helical" evidence="9">
    <location>
        <begin position="164"/>
        <end position="187"/>
    </location>
</feature>
<feature type="transmembrane region" description="Helical" evidence="9">
    <location>
        <begin position="123"/>
        <end position="144"/>
    </location>
</feature>
<feature type="transmembrane region" description="Helical" evidence="9">
    <location>
        <begin position="66"/>
        <end position="84"/>
    </location>
</feature>
<keyword evidence="3 8" id="KW-1003">Cell membrane</keyword>
<evidence type="ECO:0000256" key="4">
    <source>
        <dbReference type="ARBA" id="ARBA00022597"/>
    </source>
</evidence>
<evidence type="ECO:0000256" key="5">
    <source>
        <dbReference type="ARBA" id="ARBA00022692"/>
    </source>
</evidence>
<dbReference type="RefSeq" id="WP_044907165.1">
    <property type="nucleotide sequence ID" value="NZ_JAQCQO010000016.1"/>
</dbReference>
<evidence type="ECO:0000256" key="1">
    <source>
        <dbReference type="ARBA" id="ARBA00004651"/>
    </source>
</evidence>
<reference evidence="11 12" key="1">
    <citation type="submission" date="2014-08" db="EMBL/GenBank/DDBJ databases">
        <title>Clostridium innocuum, an unnegligible vancomycin-resistant pathogen causing extra-intestinal infections.</title>
        <authorList>
            <person name="Feng Y."/>
            <person name="Chiu C.-H."/>
        </authorList>
    </citation>
    <scope>NUCLEOTIDE SEQUENCE [LARGE SCALE GENOMIC DNA]</scope>
    <source>
        <strain evidence="11 12">AN88</strain>
    </source>
</reference>
<dbReference type="AlphaFoldDB" id="A0A099I2F5"/>
<feature type="transmembrane region" description="Helical" evidence="9">
    <location>
        <begin position="335"/>
        <end position="357"/>
    </location>
</feature>
<comment type="function">
    <text evidence="8">The phosphoenolpyruvate-dependent sugar phosphotransferase system (PTS), a major carbohydrate active -transport system, catalyzes the phosphorylation of incoming sugar substrates concomitant with their translocation across the cell membrane.</text>
</comment>
<feature type="transmembrane region" description="Helical" evidence="9">
    <location>
        <begin position="265"/>
        <end position="284"/>
    </location>
</feature>
<comment type="caution">
    <text evidence="11">The sequence shown here is derived from an EMBL/GenBank/DDBJ whole genome shotgun (WGS) entry which is preliminary data.</text>
</comment>
<dbReference type="InterPro" id="IPR051088">
    <property type="entry name" value="PTS_Sugar-EIIC/EIIB"/>
</dbReference>
<evidence type="ECO:0000256" key="6">
    <source>
        <dbReference type="ARBA" id="ARBA00022989"/>
    </source>
</evidence>
<feature type="transmembrane region" description="Helical" evidence="9">
    <location>
        <begin position="30"/>
        <end position="50"/>
    </location>
</feature>
<gene>
    <name evidence="11" type="ORF">CIAN88_17900</name>
</gene>
<dbReference type="PANTHER" id="PTHR33989">
    <property type="match status" value="1"/>
</dbReference>
<dbReference type="GO" id="GO:0009401">
    <property type="term" value="P:phosphoenolpyruvate-dependent sugar phosphotransferase system"/>
    <property type="evidence" value="ECO:0007669"/>
    <property type="project" value="InterPro"/>
</dbReference>
<evidence type="ECO:0000259" key="10">
    <source>
        <dbReference type="PROSITE" id="PS51105"/>
    </source>
</evidence>
<dbReference type="GO" id="GO:0005886">
    <property type="term" value="C:plasma membrane"/>
    <property type="evidence" value="ECO:0007669"/>
    <property type="project" value="UniProtKB-SubCell"/>
</dbReference>
<dbReference type="Proteomes" id="UP000030008">
    <property type="component" value="Unassembled WGS sequence"/>
</dbReference>
<feature type="transmembrane region" description="Helical" evidence="9">
    <location>
        <begin position="237"/>
        <end position="259"/>
    </location>
</feature>
<evidence type="ECO:0000256" key="7">
    <source>
        <dbReference type="ARBA" id="ARBA00023136"/>
    </source>
</evidence>
<dbReference type="GO" id="GO:0008982">
    <property type="term" value="F:protein-N(PI)-phosphohistidine-sugar phosphotransferase activity"/>
    <property type="evidence" value="ECO:0007669"/>
    <property type="project" value="UniProtKB-UniRule"/>
</dbReference>
<dbReference type="PANTHER" id="PTHR33989:SF4">
    <property type="entry name" value="PTS SYSTEM N,N'-DIACETYLCHITOBIOSE-SPECIFIC EIIC COMPONENT"/>
    <property type="match status" value="1"/>
</dbReference>
<dbReference type="EMBL" id="JQIF01000093">
    <property type="protein sequence ID" value="KGJ51870.1"/>
    <property type="molecule type" value="Genomic_DNA"/>
</dbReference>
<feature type="transmembrane region" description="Helical" evidence="9">
    <location>
        <begin position="363"/>
        <end position="386"/>
    </location>
</feature>
<evidence type="ECO:0000256" key="8">
    <source>
        <dbReference type="PIRNR" id="PIRNR006351"/>
    </source>
</evidence>
<evidence type="ECO:0000313" key="11">
    <source>
        <dbReference type="EMBL" id="KGJ51870.1"/>
    </source>
</evidence>
<keyword evidence="6 9" id="KW-1133">Transmembrane helix</keyword>
<organism evidence="11 12">
    <name type="scientific">Clostridium innocuum</name>
    <dbReference type="NCBI Taxonomy" id="1522"/>
    <lineage>
        <taxon>Bacteria</taxon>
        <taxon>Bacillati</taxon>
        <taxon>Bacillota</taxon>
        <taxon>Clostridia</taxon>
        <taxon>Eubacteriales</taxon>
        <taxon>Clostridiaceae</taxon>
        <taxon>Clostridium</taxon>
    </lineage>
</organism>
<evidence type="ECO:0000256" key="2">
    <source>
        <dbReference type="ARBA" id="ARBA00022448"/>
    </source>
</evidence>
<dbReference type="Pfam" id="PF02378">
    <property type="entry name" value="PTS_EIIC"/>
    <property type="match status" value="1"/>
</dbReference>